<accession>A0A1Y1N9F8</accession>
<organism evidence="2">
    <name type="scientific">Photinus pyralis</name>
    <name type="common">Common eastern firefly</name>
    <name type="synonym">Lampyris pyralis</name>
    <dbReference type="NCBI Taxonomy" id="7054"/>
    <lineage>
        <taxon>Eukaryota</taxon>
        <taxon>Metazoa</taxon>
        <taxon>Ecdysozoa</taxon>
        <taxon>Arthropoda</taxon>
        <taxon>Hexapoda</taxon>
        <taxon>Insecta</taxon>
        <taxon>Pterygota</taxon>
        <taxon>Neoptera</taxon>
        <taxon>Endopterygota</taxon>
        <taxon>Coleoptera</taxon>
        <taxon>Polyphaga</taxon>
        <taxon>Elateriformia</taxon>
        <taxon>Elateroidea</taxon>
        <taxon>Lampyridae</taxon>
        <taxon>Lampyrinae</taxon>
        <taxon>Photinus</taxon>
    </lineage>
</organism>
<dbReference type="EMBL" id="GEZM01010216">
    <property type="protein sequence ID" value="JAV94139.1"/>
    <property type="molecule type" value="Transcribed_RNA"/>
</dbReference>
<dbReference type="AlphaFoldDB" id="A0A1Y1N9F8"/>
<protein>
    <submittedName>
        <fullName evidence="2">Uncharacterized protein</fullName>
    </submittedName>
</protein>
<feature type="compositionally biased region" description="Polar residues" evidence="1">
    <location>
        <begin position="53"/>
        <end position="67"/>
    </location>
</feature>
<evidence type="ECO:0000256" key="1">
    <source>
        <dbReference type="SAM" id="MobiDB-lite"/>
    </source>
</evidence>
<feature type="compositionally biased region" description="Polar residues" evidence="1">
    <location>
        <begin position="22"/>
        <end position="35"/>
    </location>
</feature>
<feature type="compositionally biased region" description="Basic and acidic residues" evidence="1">
    <location>
        <begin position="1"/>
        <end position="12"/>
    </location>
</feature>
<proteinExistence type="predicted"/>
<name>A0A1Y1N9F8_PHOPY</name>
<dbReference type="EMBL" id="GEZM01010217">
    <property type="protein sequence ID" value="JAV94138.1"/>
    <property type="molecule type" value="Transcribed_RNA"/>
</dbReference>
<reference evidence="2" key="1">
    <citation type="journal article" date="2016" name="Sci. Rep.">
        <title>Molecular characterization of firefly nuptial gifts: a multi-omics approach sheds light on postcopulatory sexual selection.</title>
        <authorList>
            <person name="Al-Wathiqui N."/>
            <person name="Fallon T.R."/>
            <person name="South A."/>
            <person name="Weng J.K."/>
            <person name="Lewis S.M."/>
        </authorList>
    </citation>
    <scope>NUCLEOTIDE SEQUENCE</scope>
</reference>
<sequence>MKMEKKRQEASDRYSAAVKANISGQKTSNKTQCQPTGGAASAPVVKSVRPHGSFNQNASLINPQSIPLSDHTSRHQRAYPGHANVMYSKNAVIYVEVVGLACMLRTPAHATPAKPNRTKSANLSTCQI</sequence>
<feature type="region of interest" description="Disordered" evidence="1">
    <location>
        <begin position="1"/>
        <end position="75"/>
    </location>
</feature>
<evidence type="ECO:0000313" key="2">
    <source>
        <dbReference type="EMBL" id="JAV94138.1"/>
    </source>
</evidence>